<evidence type="ECO:0000256" key="10">
    <source>
        <dbReference type="ARBA" id="ARBA00022553"/>
    </source>
</evidence>
<comment type="catalytic activity">
    <reaction evidence="22">
        <text>L-threonyl-[protein] + ATP = O-phospho-L-threonyl-[protein] + ADP + H(+)</text>
        <dbReference type="Rhea" id="RHEA:46608"/>
        <dbReference type="Rhea" id="RHEA-COMP:11060"/>
        <dbReference type="Rhea" id="RHEA-COMP:11605"/>
        <dbReference type="ChEBI" id="CHEBI:15378"/>
        <dbReference type="ChEBI" id="CHEBI:30013"/>
        <dbReference type="ChEBI" id="CHEBI:30616"/>
        <dbReference type="ChEBI" id="CHEBI:61977"/>
        <dbReference type="ChEBI" id="CHEBI:456216"/>
        <dbReference type="EC" id="2.7.11.1"/>
    </reaction>
</comment>
<evidence type="ECO:0000256" key="9">
    <source>
        <dbReference type="ARBA" id="ARBA00022527"/>
    </source>
</evidence>
<dbReference type="FunFam" id="1.10.510.10:FF:000288">
    <property type="entry name" value="Receptor-interacting serine/threonine-protein kinase 2"/>
    <property type="match status" value="1"/>
</dbReference>
<dbReference type="GO" id="GO:0002250">
    <property type="term" value="P:adaptive immune response"/>
    <property type="evidence" value="ECO:0007669"/>
    <property type="project" value="UniProtKB-KW"/>
</dbReference>
<proteinExistence type="inferred from homology"/>
<dbReference type="GO" id="GO:0001819">
    <property type="term" value="P:positive regulation of cytokine production"/>
    <property type="evidence" value="ECO:0007669"/>
    <property type="project" value="UniProtKB-ARBA"/>
</dbReference>
<dbReference type="PANTHER" id="PTHR44329:SF9">
    <property type="entry name" value="RECEPTOR-INTERACTING SERINE_THREONINE-PROTEIN KINASE 2"/>
    <property type="match status" value="1"/>
</dbReference>
<keyword evidence="16" id="KW-0256">Endoplasmic reticulum</keyword>
<dbReference type="GO" id="GO:0006915">
    <property type="term" value="P:apoptotic process"/>
    <property type="evidence" value="ECO:0007669"/>
    <property type="project" value="UniProtKB-KW"/>
</dbReference>
<evidence type="ECO:0000256" key="1">
    <source>
        <dbReference type="ARBA" id="ARBA00004202"/>
    </source>
</evidence>
<feature type="domain" description="CARD" evidence="27">
    <location>
        <begin position="364"/>
        <end position="435"/>
    </location>
</feature>
<dbReference type="GO" id="GO:0005783">
    <property type="term" value="C:endoplasmic reticulum"/>
    <property type="evidence" value="ECO:0007669"/>
    <property type="project" value="UniProtKB-SubCell"/>
</dbReference>
<dbReference type="InterPro" id="IPR051681">
    <property type="entry name" value="Ser/Thr_Kinases-Pseudokinases"/>
</dbReference>
<dbReference type="GO" id="GO:0140895">
    <property type="term" value="P:cell surface toll-like receptor signaling pathway"/>
    <property type="evidence" value="ECO:0007669"/>
    <property type="project" value="UniProtKB-ARBA"/>
</dbReference>
<dbReference type="EMBL" id="DYDO01000005">
    <property type="protein sequence ID" value="DBA24150.1"/>
    <property type="molecule type" value="Genomic_DNA"/>
</dbReference>
<evidence type="ECO:0000256" key="14">
    <source>
        <dbReference type="ARBA" id="ARBA00022741"/>
    </source>
</evidence>
<dbReference type="InterPro" id="IPR001315">
    <property type="entry name" value="CARD"/>
</dbReference>
<keyword evidence="9" id="KW-0723">Serine/threonine-protein kinase</keyword>
<keyword evidence="29" id="KW-1185">Reference proteome</keyword>
<evidence type="ECO:0000256" key="6">
    <source>
        <dbReference type="ARBA" id="ARBA00022475"/>
    </source>
</evidence>
<dbReference type="SUPFAM" id="SSF47986">
    <property type="entry name" value="DEATH domain"/>
    <property type="match status" value="1"/>
</dbReference>
<evidence type="ECO:0000256" key="12">
    <source>
        <dbReference type="ARBA" id="ARBA00022679"/>
    </source>
</evidence>
<keyword evidence="6" id="KW-1003">Cell membrane</keyword>
<dbReference type="PANTHER" id="PTHR44329">
    <property type="entry name" value="SERINE/THREONINE-PROTEIN KINASE TNNI3K-RELATED"/>
    <property type="match status" value="1"/>
</dbReference>
<keyword evidence="11" id="KW-0399">Innate immunity</keyword>
<evidence type="ECO:0000256" key="22">
    <source>
        <dbReference type="ARBA" id="ARBA00047899"/>
    </source>
</evidence>
<evidence type="ECO:0000256" key="11">
    <source>
        <dbReference type="ARBA" id="ARBA00022588"/>
    </source>
</evidence>
<dbReference type="InterPro" id="IPR000719">
    <property type="entry name" value="Prot_kinase_dom"/>
</dbReference>
<evidence type="ECO:0000256" key="18">
    <source>
        <dbReference type="ARBA" id="ARBA00022843"/>
    </source>
</evidence>
<keyword evidence="19" id="KW-0391">Immunity</keyword>
<reference evidence="28" key="1">
    <citation type="thesis" date="2020" institute="ProQuest LLC" country="789 East Eisenhower Parkway, Ann Arbor, MI, USA">
        <title>Comparative Genomics and Chromosome Evolution.</title>
        <authorList>
            <person name="Mudd A.B."/>
        </authorList>
    </citation>
    <scope>NUCLEOTIDE SEQUENCE</scope>
    <source>
        <strain evidence="28">1538</strain>
        <tissue evidence="28">Blood</tissue>
    </source>
</reference>
<keyword evidence="10" id="KW-0597">Phosphoprotein</keyword>
<name>A0AAV3AMD9_PYXAD</name>
<evidence type="ECO:0000256" key="21">
    <source>
        <dbReference type="ARBA" id="ARBA00023136"/>
    </source>
</evidence>
<evidence type="ECO:0000256" key="8">
    <source>
        <dbReference type="ARBA" id="ARBA00022499"/>
    </source>
</evidence>
<keyword evidence="17" id="KW-0067">ATP-binding</keyword>
<evidence type="ECO:0000256" key="2">
    <source>
        <dbReference type="ARBA" id="ARBA00004240"/>
    </source>
</evidence>
<evidence type="ECO:0000259" key="27">
    <source>
        <dbReference type="PROSITE" id="PS50209"/>
    </source>
</evidence>
<keyword evidence="20" id="KW-1064">Adaptive immunity</keyword>
<keyword evidence="8" id="KW-1017">Isopeptide bond</keyword>
<dbReference type="SMART" id="SM00220">
    <property type="entry name" value="S_TKc"/>
    <property type="match status" value="1"/>
</dbReference>
<dbReference type="AlphaFoldDB" id="A0AAV3AMD9"/>
<dbReference type="InterPro" id="IPR001245">
    <property type="entry name" value="Ser-Thr/Tyr_kinase_cat_dom"/>
</dbReference>
<comment type="subcellular location">
    <subcellularLocation>
        <location evidence="1">Cell membrane</location>
        <topology evidence="1">Peripheral membrane protein</topology>
    </subcellularLocation>
    <subcellularLocation>
        <location evidence="3">Cytoplasm</location>
    </subcellularLocation>
    <subcellularLocation>
        <location evidence="2">Endoplasmic reticulum</location>
    </subcellularLocation>
</comment>
<keyword evidence="15" id="KW-0418">Kinase</keyword>
<evidence type="ECO:0000256" key="15">
    <source>
        <dbReference type="ARBA" id="ARBA00022777"/>
    </source>
</evidence>
<dbReference type="GO" id="GO:0005524">
    <property type="term" value="F:ATP binding"/>
    <property type="evidence" value="ECO:0007669"/>
    <property type="project" value="UniProtKB-KW"/>
</dbReference>
<keyword evidence="18" id="KW-0832">Ubl conjugation</keyword>
<keyword evidence="7" id="KW-0963">Cytoplasm</keyword>
<comment type="caution">
    <text evidence="28">The sequence shown here is derived from an EMBL/GenBank/DDBJ whole genome shotgun (WGS) entry which is preliminary data.</text>
</comment>
<dbReference type="PROSITE" id="PS50209">
    <property type="entry name" value="CARD"/>
    <property type="match status" value="1"/>
</dbReference>
<dbReference type="GO" id="GO:0004706">
    <property type="term" value="F:JUN kinase kinase kinase activity"/>
    <property type="evidence" value="ECO:0007669"/>
    <property type="project" value="TreeGrafter"/>
</dbReference>
<evidence type="ECO:0000256" key="19">
    <source>
        <dbReference type="ARBA" id="ARBA00022859"/>
    </source>
</evidence>
<keyword evidence="12" id="KW-0808">Transferase</keyword>
<evidence type="ECO:0000256" key="4">
    <source>
        <dbReference type="ARBA" id="ARBA00005843"/>
    </source>
</evidence>
<keyword evidence="13" id="KW-0053">Apoptosis</keyword>
<dbReference type="FunFam" id="1.10.533.10:FF:000037">
    <property type="entry name" value="Receptor-interacting serine/threonine-protein kinase 2"/>
    <property type="match status" value="1"/>
</dbReference>
<dbReference type="GO" id="GO:0005886">
    <property type="term" value="C:plasma membrane"/>
    <property type="evidence" value="ECO:0007669"/>
    <property type="project" value="UniProtKB-SubCell"/>
</dbReference>
<dbReference type="Pfam" id="PF07714">
    <property type="entry name" value="PK_Tyr_Ser-Thr"/>
    <property type="match status" value="1"/>
</dbReference>
<comment type="similarity">
    <text evidence="4">Belongs to the protein kinase superfamily. TKL Ser/Thr protein kinase family.</text>
</comment>
<dbReference type="GO" id="GO:0071225">
    <property type="term" value="P:cellular response to muramyl dipeptide"/>
    <property type="evidence" value="ECO:0007669"/>
    <property type="project" value="UniProtKB-ARBA"/>
</dbReference>
<dbReference type="GO" id="GO:0042742">
    <property type="term" value="P:defense response to bacterium"/>
    <property type="evidence" value="ECO:0007669"/>
    <property type="project" value="UniProtKB-ARBA"/>
</dbReference>
<evidence type="ECO:0000256" key="16">
    <source>
        <dbReference type="ARBA" id="ARBA00022824"/>
    </source>
</evidence>
<sequence>MSSGSSSQESGCCSPGRYQRDNLYQETANISSNLQLIPYTKLTDLTFINKGAYGTVYKALHSNWRIPVALKFFPKERHLMESERNKIFKEAEILHKARFSYILPILGICYEEENIGIVTEYMTNGSLNQLLHEENPSPEIAWPIRFRILYEIALGVNFLHNLTPPLLHHDLKTQNILLDSEFHVKIADFGLSKWRMLSQSFSDHKPAGGTIIYMPPEMYEPNLNTGRGSVKHDMYSYAIIMWEVLSRKQPYEGATTPMQIMFSVAKGNRPDLSEESIPSDTPYRDMFISLMQSGWACDPNDRPAFLKCLLDLEPVIQNYDDISILEGILQIKRIHSRFDGSPSFTDERPQQESPSTALMWVLCKRDQIVNQMTDACLYQCLDALISNQIILKEDYELIKSERTRSAKVRGLIDTCEMQGESFARIIVQKLKDNRQKDLQPFPDLWQDG</sequence>
<evidence type="ECO:0000256" key="23">
    <source>
        <dbReference type="ARBA" id="ARBA00048679"/>
    </source>
</evidence>
<dbReference type="GO" id="GO:0043123">
    <property type="term" value="P:positive regulation of canonical NF-kappaB signal transduction"/>
    <property type="evidence" value="ECO:0007669"/>
    <property type="project" value="UniProtKB-ARBA"/>
</dbReference>
<dbReference type="InterPro" id="IPR008271">
    <property type="entry name" value="Ser/Thr_kinase_AS"/>
</dbReference>
<evidence type="ECO:0000313" key="29">
    <source>
        <dbReference type="Proteomes" id="UP001181693"/>
    </source>
</evidence>
<keyword evidence="21" id="KW-0472">Membrane</keyword>
<evidence type="ECO:0000256" key="17">
    <source>
        <dbReference type="ARBA" id="ARBA00022840"/>
    </source>
</evidence>
<dbReference type="GO" id="GO:0070431">
    <property type="term" value="P:nucleotide-binding oligomerization domain containing 2 signaling pathway"/>
    <property type="evidence" value="ECO:0007669"/>
    <property type="project" value="UniProtKB-ARBA"/>
</dbReference>
<organism evidence="28 29">
    <name type="scientific">Pyxicephalus adspersus</name>
    <name type="common">African bullfrog</name>
    <dbReference type="NCBI Taxonomy" id="30357"/>
    <lineage>
        <taxon>Eukaryota</taxon>
        <taxon>Metazoa</taxon>
        <taxon>Chordata</taxon>
        <taxon>Craniata</taxon>
        <taxon>Vertebrata</taxon>
        <taxon>Euteleostomi</taxon>
        <taxon>Amphibia</taxon>
        <taxon>Batrachia</taxon>
        <taxon>Anura</taxon>
        <taxon>Neobatrachia</taxon>
        <taxon>Ranoidea</taxon>
        <taxon>Pyxicephalidae</taxon>
        <taxon>Pyxicephalinae</taxon>
        <taxon>Pyxicephalus</taxon>
    </lineage>
</organism>
<dbReference type="PROSITE" id="PS00108">
    <property type="entry name" value="PROTEIN_KINASE_ST"/>
    <property type="match status" value="1"/>
</dbReference>
<dbReference type="Gene3D" id="1.10.510.10">
    <property type="entry name" value="Transferase(Phosphotransferase) domain 1"/>
    <property type="match status" value="1"/>
</dbReference>
<dbReference type="Pfam" id="PF00619">
    <property type="entry name" value="CARD"/>
    <property type="match status" value="1"/>
</dbReference>
<protein>
    <recommendedName>
        <fullName evidence="24">Receptor-interacting serine/threonine-protein kinase 2</fullName>
        <ecNumber evidence="5">2.7.11.1</ecNumber>
    </recommendedName>
    <alternativeName>
        <fullName evidence="25">Tyrosine-protein kinase RIPK2</fullName>
    </alternativeName>
</protein>
<accession>A0AAV3AMD9</accession>
<evidence type="ECO:0000256" key="5">
    <source>
        <dbReference type="ARBA" id="ARBA00012513"/>
    </source>
</evidence>
<evidence type="ECO:0000313" key="28">
    <source>
        <dbReference type="EMBL" id="DBA24150.1"/>
    </source>
</evidence>
<keyword evidence="14" id="KW-0547">Nucleotide-binding</keyword>
<evidence type="ECO:0000256" key="13">
    <source>
        <dbReference type="ARBA" id="ARBA00022703"/>
    </source>
</evidence>
<evidence type="ECO:0000256" key="20">
    <source>
        <dbReference type="ARBA" id="ARBA00023130"/>
    </source>
</evidence>
<dbReference type="EC" id="2.7.11.1" evidence="5"/>
<dbReference type="PROSITE" id="PS50011">
    <property type="entry name" value="PROTEIN_KINASE_DOM"/>
    <property type="match status" value="1"/>
</dbReference>
<evidence type="ECO:0000259" key="26">
    <source>
        <dbReference type="PROSITE" id="PS50011"/>
    </source>
</evidence>
<evidence type="ECO:0000256" key="7">
    <source>
        <dbReference type="ARBA" id="ARBA00022490"/>
    </source>
</evidence>
<evidence type="ECO:0000256" key="3">
    <source>
        <dbReference type="ARBA" id="ARBA00004496"/>
    </source>
</evidence>
<dbReference type="GO" id="GO:0045087">
    <property type="term" value="P:innate immune response"/>
    <property type="evidence" value="ECO:0007669"/>
    <property type="project" value="UniProtKB-KW"/>
</dbReference>
<dbReference type="Gene3D" id="1.10.533.10">
    <property type="entry name" value="Death Domain, Fas"/>
    <property type="match status" value="1"/>
</dbReference>
<evidence type="ECO:0000256" key="25">
    <source>
        <dbReference type="ARBA" id="ARBA00075761"/>
    </source>
</evidence>
<feature type="domain" description="Protein kinase" evidence="26">
    <location>
        <begin position="42"/>
        <end position="316"/>
    </location>
</feature>
<dbReference type="Proteomes" id="UP001181693">
    <property type="component" value="Unassembled WGS sequence"/>
</dbReference>
<dbReference type="GO" id="GO:0070427">
    <property type="term" value="P:nucleotide-binding oligomerization domain containing 1 signaling pathway"/>
    <property type="evidence" value="ECO:0007669"/>
    <property type="project" value="UniProtKB-ARBA"/>
</dbReference>
<dbReference type="SUPFAM" id="SSF56112">
    <property type="entry name" value="Protein kinase-like (PK-like)"/>
    <property type="match status" value="1"/>
</dbReference>
<dbReference type="GO" id="GO:0080090">
    <property type="term" value="P:regulation of primary metabolic process"/>
    <property type="evidence" value="ECO:0007669"/>
    <property type="project" value="UniProtKB-ARBA"/>
</dbReference>
<comment type="catalytic activity">
    <reaction evidence="23">
        <text>L-seryl-[protein] + ATP = O-phospho-L-seryl-[protein] + ADP + H(+)</text>
        <dbReference type="Rhea" id="RHEA:17989"/>
        <dbReference type="Rhea" id="RHEA-COMP:9863"/>
        <dbReference type="Rhea" id="RHEA-COMP:11604"/>
        <dbReference type="ChEBI" id="CHEBI:15378"/>
        <dbReference type="ChEBI" id="CHEBI:29999"/>
        <dbReference type="ChEBI" id="CHEBI:30616"/>
        <dbReference type="ChEBI" id="CHEBI:83421"/>
        <dbReference type="ChEBI" id="CHEBI:456216"/>
        <dbReference type="EC" id="2.7.11.1"/>
    </reaction>
</comment>
<dbReference type="GO" id="GO:0042981">
    <property type="term" value="P:regulation of apoptotic process"/>
    <property type="evidence" value="ECO:0007669"/>
    <property type="project" value="InterPro"/>
</dbReference>
<dbReference type="InterPro" id="IPR011029">
    <property type="entry name" value="DEATH-like_dom_sf"/>
</dbReference>
<gene>
    <name evidence="28" type="ORF">GDO54_011848</name>
</gene>
<evidence type="ECO:0000256" key="24">
    <source>
        <dbReference type="ARBA" id="ARBA00071069"/>
    </source>
</evidence>
<dbReference type="GO" id="GO:0005829">
    <property type="term" value="C:cytosol"/>
    <property type="evidence" value="ECO:0007669"/>
    <property type="project" value="UniProtKB-ARBA"/>
</dbReference>
<dbReference type="InterPro" id="IPR011009">
    <property type="entry name" value="Kinase-like_dom_sf"/>
</dbReference>